<accession>A0A1M6DJL9</accession>
<dbReference type="AlphaFoldDB" id="A0A1M6DJL9"/>
<dbReference type="InterPro" id="IPR036388">
    <property type="entry name" value="WH-like_DNA-bd_sf"/>
</dbReference>
<dbReference type="PROSITE" id="PS50931">
    <property type="entry name" value="HTH_LYSR"/>
    <property type="match status" value="1"/>
</dbReference>
<dbReference type="Pfam" id="PF00126">
    <property type="entry name" value="HTH_1"/>
    <property type="match status" value="1"/>
</dbReference>
<dbReference type="Proteomes" id="UP000184342">
    <property type="component" value="Unassembled WGS sequence"/>
</dbReference>
<keyword evidence="7" id="KW-1185">Reference proteome</keyword>
<evidence type="ECO:0000256" key="1">
    <source>
        <dbReference type="ARBA" id="ARBA00009437"/>
    </source>
</evidence>
<dbReference type="PRINTS" id="PR00039">
    <property type="entry name" value="HTHLYSR"/>
</dbReference>
<protein>
    <submittedName>
        <fullName evidence="6">DNA-binding transcriptional regulator, LysR family</fullName>
    </submittedName>
</protein>
<dbReference type="FunFam" id="1.10.10.10:FF:000001">
    <property type="entry name" value="LysR family transcriptional regulator"/>
    <property type="match status" value="1"/>
</dbReference>
<dbReference type="Gene3D" id="3.40.190.10">
    <property type="entry name" value="Periplasmic binding protein-like II"/>
    <property type="match status" value="2"/>
</dbReference>
<evidence type="ECO:0000313" key="7">
    <source>
        <dbReference type="Proteomes" id="UP000184342"/>
    </source>
</evidence>
<dbReference type="RefSeq" id="WP_073993009.1">
    <property type="nucleotide sequence ID" value="NZ_FQYT01000006.1"/>
</dbReference>
<dbReference type="OrthoDB" id="9803714at2"/>
<dbReference type="InterPro" id="IPR036390">
    <property type="entry name" value="WH_DNA-bd_sf"/>
</dbReference>
<dbReference type="EMBL" id="FQYT01000006">
    <property type="protein sequence ID" value="SHI73537.1"/>
    <property type="molecule type" value="Genomic_DNA"/>
</dbReference>
<dbReference type="SUPFAM" id="SSF46785">
    <property type="entry name" value="Winged helix' DNA-binding domain"/>
    <property type="match status" value="1"/>
</dbReference>
<dbReference type="GO" id="GO:0003700">
    <property type="term" value="F:DNA-binding transcription factor activity"/>
    <property type="evidence" value="ECO:0007669"/>
    <property type="project" value="InterPro"/>
</dbReference>
<comment type="similarity">
    <text evidence="1">Belongs to the LysR transcriptional regulatory family.</text>
</comment>
<evidence type="ECO:0000256" key="2">
    <source>
        <dbReference type="ARBA" id="ARBA00023015"/>
    </source>
</evidence>
<dbReference type="InterPro" id="IPR000847">
    <property type="entry name" value="LysR_HTH_N"/>
</dbReference>
<keyword evidence="2" id="KW-0805">Transcription regulation</keyword>
<dbReference type="PANTHER" id="PTHR30346:SF28">
    <property type="entry name" value="HTH-TYPE TRANSCRIPTIONAL REGULATOR CYNR"/>
    <property type="match status" value="1"/>
</dbReference>
<organism evidence="6 7">
    <name type="scientific">Parasporobacterium paucivorans DSM 15970</name>
    <dbReference type="NCBI Taxonomy" id="1122934"/>
    <lineage>
        <taxon>Bacteria</taxon>
        <taxon>Bacillati</taxon>
        <taxon>Bacillota</taxon>
        <taxon>Clostridia</taxon>
        <taxon>Lachnospirales</taxon>
        <taxon>Lachnospiraceae</taxon>
        <taxon>Parasporobacterium</taxon>
    </lineage>
</organism>
<keyword evidence="3 6" id="KW-0238">DNA-binding</keyword>
<dbReference type="InterPro" id="IPR005119">
    <property type="entry name" value="LysR_subst-bd"/>
</dbReference>
<sequence length="298" mass="34148">MTSKQIEYFLTVADCLNFTQAGKLLFASQPTISRQISLLEEELGFELFDRSNNQVRLTPAGLIMHPAFRNMRRVYLEQLKIARATSLGKNGSLSIGLLKDMKLDLFLTPHLEAFKRAYPNIELLYNCYPTGDYSQGFEKNDIDLAIFYAFDLPDASLFDFVKIHSTNIQVMFSSNHPLSSKKDLSFRDFQNETYITTNSAIGDPLKQMLSDITDHYEIPDFRIATYKYFESVQLNVRLSNGFAFVDPLIFTPSENDGFEILPLDKEVSSLDIYAVWKKDNLNPAAPLLTEFFNNLYNE</sequence>
<gene>
    <name evidence="6" type="ORF">SAMN02745691_00735</name>
</gene>
<proteinExistence type="inferred from homology"/>
<evidence type="ECO:0000256" key="3">
    <source>
        <dbReference type="ARBA" id="ARBA00023125"/>
    </source>
</evidence>
<dbReference type="SUPFAM" id="SSF53850">
    <property type="entry name" value="Periplasmic binding protein-like II"/>
    <property type="match status" value="1"/>
</dbReference>
<dbReference type="PANTHER" id="PTHR30346">
    <property type="entry name" value="TRANSCRIPTIONAL DUAL REGULATOR HCAR-RELATED"/>
    <property type="match status" value="1"/>
</dbReference>
<keyword evidence="4" id="KW-0804">Transcription</keyword>
<dbReference type="Gene3D" id="1.10.10.10">
    <property type="entry name" value="Winged helix-like DNA-binding domain superfamily/Winged helix DNA-binding domain"/>
    <property type="match status" value="1"/>
</dbReference>
<dbReference type="CDD" id="cd05466">
    <property type="entry name" value="PBP2_LTTR_substrate"/>
    <property type="match status" value="1"/>
</dbReference>
<feature type="domain" description="HTH lysR-type" evidence="5">
    <location>
        <begin position="1"/>
        <end position="58"/>
    </location>
</feature>
<dbReference type="Pfam" id="PF03466">
    <property type="entry name" value="LysR_substrate"/>
    <property type="match status" value="1"/>
</dbReference>
<evidence type="ECO:0000256" key="4">
    <source>
        <dbReference type="ARBA" id="ARBA00023163"/>
    </source>
</evidence>
<evidence type="ECO:0000259" key="5">
    <source>
        <dbReference type="PROSITE" id="PS50931"/>
    </source>
</evidence>
<name>A0A1M6DJL9_9FIRM</name>
<dbReference type="GO" id="GO:0003677">
    <property type="term" value="F:DNA binding"/>
    <property type="evidence" value="ECO:0007669"/>
    <property type="project" value="UniProtKB-KW"/>
</dbReference>
<dbReference type="GO" id="GO:0032993">
    <property type="term" value="C:protein-DNA complex"/>
    <property type="evidence" value="ECO:0007669"/>
    <property type="project" value="TreeGrafter"/>
</dbReference>
<reference evidence="6 7" key="1">
    <citation type="submission" date="2016-11" db="EMBL/GenBank/DDBJ databases">
        <authorList>
            <person name="Jaros S."/>
            <person name="Januszkiewicz K."/>
            <person name="Wedrychowicz H."/>
        </authorList>
    </citation>
    <scope>NUCLEOTIDE SEQUENCE [LARGE SCALE GENOMIC DNA]</scope>
    <source>
        <strain evidence="6 7">DSM 15970</strain>
    </source>
</reference>
<dbReference type="STRING" id="1122934.SAMN02745691_00735"/>
<evidence type="ECO:0000313" key="6">
    <source>
        <dbReference type="EMBL" id="SHI73537.1"/>
    </source>
</evidence>